<protein>
    <submittedName>
        <fullName evidence="2">Uncharacterized protein</fullName>
    </submittedName>
</protein>
<feature type="compositionally biased region" description="Polar residues" evidence="1">
    <location>
        <begin position="70"/>
        <end position="81"/>
    </location>
</feature>
<accession>A0AAV4MTX8</accession>
<name>A0AAV4MTX8_CAEEX</name>
<feature type="compositionally biased region" description="Basic and acidic residues" evidence="1">
    <location>
        <begin position="53"/>
        <end position="68"/>
    </location>
</feature>
<proteinExistence type="predicted"/>
<keyword evidence="3" id="KW-1185">Reference proteome</keyword>
<reference evidence="2 3" key="1">
    <citation type="submission" date="2021-06" db="EMBL/GenBank/DDBJ databases">
        <title>Caerostris extrusa draft genome.</title>
        <authorList>
            <person name="Kono N."/>
            <person name="Arakawa K."/>
        </authorList>
    </citation>
    <scope>NUCLEOTIDE SEQUENCE [LARGE SCALE GENOMIC DNA]</scope>
</reference>
<evidence type="ECO:0000256" key="1">
    <source>
        <dbReference type="SAM" id="MobiDB-lite"/>
    </source>
</evidence>
<feature type="compositionally biased region" description="Basic and acidic residues" evidence="1">
    <location>
        <begin position="20"/>
        <end position="30"/>
    </location>
</feature>
<sequence length="81" mass="9106">MIQKRDHEHQKHSSRANGHQRLEDEPRVEVDAIEGSNTSGRGISEELAMQKHHPTDEVKTGNMGKDKVTSIGTLRDSTMPF</sequence>
<dbReference type="EMBL" id="BPLR01002629">
    <property type="protein sequence ID" value="GIX75872.1"/>
    <property type="molecule type" value="Genomic_DNA"/>
</dbReference>
<evidence type="ECO:0000313" key="2">
    <source>
        <dbReference type="EMBL" id="GIX75872.1"/>
    </source>
</evidence>
<evidence type="ECO:0000313" key="3">
    <source>
        <dbReference type="Proteomes" id="UP001054945"/>
    </source>
</evidence>
<dbReference type="Proteomes" id="UP001054945">
    <property type="component" value="Unassembled WGS sequence"/>
</dbReference>
<gene>
    <name evidence="2" type="ORF">CEXT_680201</name>
</gene>
<feature type="compositionally biased region" description="Basic and acidic residues" evidence="1">
    <location>
        <begin position="1"/>
        <end position="11"/>
    </location>
</feature>
<feature type="region of interest" description="Disordered" evidence="1">
    <location>
        <begin position="1"/>
        <end position="81"/>
    </location>
</feature>
<dbReference type="AlphaFoldDB" id="A0AAV4MTX8"/>
<organism evidence="2 3">
    <name type="scientific">Caerostris extrusa</name>
    <name type="common">Bark spider</name>
    <name type="synonym">Caerostris bankana</name>
    <dbReference type="NCBI Taxonomy" id="172846"/>
    <lineage>
        <taxon>Eukaryota</taxon>
        <taxon>Metazoa</taxon>
        <taxon>Ecdysozoa</taxon>
        <taxon>Arthropoda</taxon>
        <taxon>Chelicerata</taxon>
        <taxon>Arachnida</taxon>
        <taxon>Araneae</taxon>
        <taxon>Araneomorphae</taxon>
        <taxon>Entelegynae</taxon>
        <taxon>Araneoidea</taxon>
        <taxon>Araneidae</taxon>
        <taxon>Caerostris</taxon>
    </lineage>
</organism>
<comment type="caution">
    <text evidence="2">The sequence shown here is derived from an EMBL/GenBank/DDBJ whole genome shotgun (WGS) entry which is preliminary data.</text>
</comment>